<dbReference type="AlphaFoldDB" id="A0A0J1HJA3"/>
<dbReference type="GO" id="GO:0005886">
    <property type="term" value="C:plasma membrane"/>
    <property type="evidence" value="ECO:0007669"/>
    <property type="project" value="UniProtKB-SubCell"/>
</dbReference>
<evidence type="ECO:0000256" key="5">
    <source>
        <dbReference type="ARBA" id="ARBA00023136"/>
    </source>
</evidence>
<evidence type="ECO:0000256" key="4">
    <source>
        <dbReference type="ARBA" id="ARBA00022989"/>
    </source>
</evidence>
<proteinExistence type="predicted"/>
<feature type="signal peptide" evidence="6">
    <location>
        <begin position="1"/>
        <end position="22"/>
    </location>
</feature>
<comment type="caution">
    <text evidence="8">The sequence shown here is derived from an EMBL/GenBank/DDBJ whole genome shotgun (WGS) entry which is preliminary data.</text>
</comment>
<reference evidence="8 9" key="1">
    <citation type="submission" date="2015-05" db="EMBL/GenBank/DDBJ databases">
        <title>Photobacterium galathea sp. nov.</title>
        <authorList>
            <person name="Machado H."/>
            <person name="Gram L."/>
        </authorList>
    </citation>
    <scope>NUCLEOTIDE SEQUENCE [LARGE SCALE GENOMIC DNA]</scope>
    <source>
        <strain evidence="8 9">DSM 22954</strain>
    </source>
</reference>
<name>A0A0J1HJA3_9GAMM</name>
<dbReference type="PATRIC" id="fig|320778.3.peg.547"/>
<protein>
    <recommendedName>
        <fullName evidence="7">Single Cache domain-containing protein</fullName>
    </recommendedName>
</protein>
<evidence type="ECO:0000256" key="6">
    <source>
        <dbReference type="SAM" id="SignalP"/>
    </source>
</evidence>
<dbReference type="STRING" id="320778.ABT57_02545"/>
<evidence type="ECO:0000259" key="7">
    <source>
        <dbReference type="SMART" id="SM01049"/>
    </source>
</evidence>
<keyword evidence="6" id="KW-0732">Signal</keyword>
<evidence type="ECO:0000256" key="3">
    <source>
        <dbReference type="ARBA" id="ARBA00022692"/>
    </source>
</evidence>
<accession>A0A0J1HJA3</accession>
<keyword evidence="3" id="KW-0812">Transmembrane</keyword>
<dbReference type="Pfam" id="PF08269">
    <property type="entry name" value="dCache_2"/>
    <property type="match status" value="1"/>
</dbReference>
<evidence type="ECO:0000313" key="9">
    <source>
        <dbReference type="Proteomes" id="UP000035909"/>
    </source>
</evidence>
<evidence type="ECO:0000313" key="8">
    <source>
        <dbReference type="EMBL" id="KLV11679.1"/>
    </source>
</evidence>
<dbReference type="SMART" id="SM01049">
    <property type="entry name" value="Cache_2"/>
    <property type="match status" value="2"/>
</dbReference>
<feature type="domain" description="Single Cache" evidence="7">
    <location>
        <begin position="36"/>
        <end position="110"/>
    </location>
</feature>
<keyword evidence="9" id="KW-1185">Reference proteome</keyword>
<dbReference type="Proteomes" id="UP000035909">
    <property type="component" value="Unassembled WGS sequence"/>
</dbReference>
<dbReference type="InterPro" id="IPR004010">
    <property type="entry name" value="Double_Cache_2"/>
</dbReference>
<dbReference type="Pfam" id="PF17200">
    <property type="entry name" value="sCache_2"/>
    <property type="match status" value="1"/>
</dbReference>
<keyword evidence="2" id="KW-1003">Cell membrane</keyword>
<dbReference type="InterPro" id="IPR033480">
    <property type="entry name" value="sCache_2"/>
</dbReference>
<gene>
    <name evidence="8" type="ORF">ABT57_02545</name>
</gene>
<organism evidence="8 9">
    <name type="scientific">Photobacterium ganghwense</name>
    <dbReference type="NCBI Taxonomy" id="320778"/>
    <lineage>
        <taxon>Bacteria</taxon>
        <taxon>Pseudomonadati</taxon>
        <taxon>Pseudomonadota</taxon>
        <taxon>Gammaproteobacteria</taxon>
        <taxon>Vibrionales</taxon>
        <taxon>Vibrionaceae</taxon>
        <taxon>Photobacterium</taxon>
    </lineage>
</organism>
<keyword evidence="4" id="KW-1133">Transmembrane helix</keyword>
<keyword evidence="5" id="KW-0472">Membrane</keyword>
<comment type="subcellular location">
    <subcellularLocation>
        <location evidence="1">Cell membrane</location>
        <topology evidence="1">Multi-pass membrane protein</topology>
    </subcellularLocation>
</comment>
<dbReference type="EMBL" id="LDOU01000002">
    <property type="protein sequence ID" value="KLV11679.1"/>
    <property type="molecule type" value="Genomic_DNA"/>
</dbReference>
<evidence type="ECO:0000256" key="1">
    <source>
        <dbReference type="ARBA" id="ARBA00004651"/>
    </source>
</evidence>
<feature type="domain" description="Single Cache" evidence="7">
    <location>
        <begin position="160"/>
        <end position="238"/>
    </location>
</feature>
<evidence type="ECO:0000256" key="2">
    <source>
        <dbReference type="ARBA" id="ARBA00022475"/>
    </source>
</evidence>
<feature type="chain" id="PRO_5005252931" description="Single Cache domain-containing protein" evidence="6">
    <location>
        <begin position="23"/>
        <end position="289"/>
    </location>
</feature>
<sequence length="289" mass="32123">MSLAWKGSMALLILAVAAIAWANTAEVEHVLSKDERRAMVLLNKAVRHIEQQGADAVTDFNANPNFIDKELYVYALRVDGRFLASGGSSTVLAGDTVLDTVDVFGKPFFREMIQTAVEAGKGVIEYHWTNPTDSRGEAKRTFFVREGDIIVAVGYYPSRSTDYEARHFLDEAVKAMVNNEPEAIEQFNQPQGPFVKDDLYVFVLDMQQGQFIAHGATPSLVGQSHVDVLSPDGKPVITEMLDQARKNGKGELVYQWQNPTTGNVETKHTYYRVLDNKLVGVGFYNKGNE</sequence>
<dbReference type="Gene3D" id="3.30.450.20">
    <property type="entry name" value="PAS domain"/>
    <property type="match status" value="2"/>
</dbReference>